<dbReference type="InterPro" id="IPR053134">
    <property type="entry name" value="RNA-dir_DNA_polymerase"/>
</dbReference>
<organism evidence="3 4">
    <name type="scientific">Mucuna pruriens</name>
    <name type="common">Velvet bean</name>
    <name type="synonym">Dolichos pruriens</name>
    <dbReference type="NCBI Taxonomy" id="157652"/>
    <lineage>
        <taxon>Eukaryota</taxon>
        <taxon>Viridiplantae</taxon>
        <taxon>Streptophyta</taxon>
        <taxon>Embryophyta</taxon>
        <taxon>Tracheophyta</taxon>
        <taxon>Spermatophyta</taxon>
        <taxon>Magnoliopsida</taxon>
        <taxon>eudicotyledons</taxon>
        <taxon>Gunneridae</taxon>
        <taxon>Pentapetalae</taxon>
        <taxon>rosids</taxon>
        <taxon>fabids</taxon>
        <taxon>Fabales</taxon>
        <taxon>Fabaceae</taxon>
        <taxon>Papilionoideae</taxon>
        <taxon>50 kb inversion clade</taxon>
        <taxon>NPAAA clade</taxon>
        <taxon>indigoferoid/millettioid clade</taxon>
        <taxon>Phaseoleae</taxon>
        <taxon>Mucuna</taxon>
    </lineage>
</organism>
<dbReference type="OrthoDB" id="529980at2759"/>
<dbReference type="Gene3D" id="3.10.10.10">
    <property type="entry name" value="HIV Type 1 Reverse Transcriptase, subunit A, domain 1"/>
    <property type="match status" value="1"/>
</dbReference>
<dbReference type="Pfam" id="PF17919">
    <property type="entry name" value="RT_RNaseH_2"/>
    <property type="match status" value="1"/>
</dbReference>
<dbReference type="Proteomes" id="UP000257109">
    <property type="component" value="Unassembled WGS sequence"/>
</dbReference>
<dbReference type="InterPro" id="IPR000477">
    <property type="entry name" value="RT_dom"/>
</dbReference>
<proteinExistence type="predicted"/>
<gene>
    <name evidence="3" type="primary">Tf2-6</name>
    <name evidence="3" type="ORF">CR513_01747</name>
</gene>
<dbReference type="PANTHER" id="PTHR24559:SF450">
    <property type="entry name" value="RNA-DIRECTED DNA POLYMERASE HOMOLOG"/>
    <property type="match status" value="1"/>
</dbReference>
<comment type="caution">
    <text evidence="3">The sequence shown here is derived from an EMBL/GenBank/DDBJ whole genome shotgun (WGS) entry which is preliminary data.</text>
</comment>
<feature type="domain" description="Reverse transcriptase" evidence="1">
    <location>
        <begin position="2"/>
        <end position="66"/>
    </location>
</feature>
<evidence type="ECO:0000259" key="1">
    <source>
        <dbReference type="Pfam" id="PF00078"/>
    </source>
</evidence>
<evidence type="ECO:0000313" key="3">
    <source>
        <dbReference type="EMBL" id="RDY13345.1"/>
    </source>
</evidence>
<dbReference type="InterPro" id="IPR041577">
    <property type="entry name" value="RT_RNaseH_2"/>
</dbReference>
<dbReference type="SUPFAM" id="SSF56672">
    <property type="entry name" value="DNA/RNA polymerases"/>
    <property type="match status" value="1"/>
</dbReference>
<dbReference type="Gene3D" id="3.30.70.270">
    <property type="match status" value="2"/>
</dbReference>
<dbReference type="EMBL" id="QJKJ01000293">
    <property type="protein sequence ID" value="RDY13345.1"/>
    <property type="molecule type" value="Genomic_DNA"/>
</dbReference>
<dbReference type="InterPro" id="IPR043128">
    <property type="entry name" value="Rev_trsase/Diguanyl_cyclase"/>
</dbReference>
<dbReference type="CDD" id="cd01647">
    <property type="entry name" value="RT_LTR"/>
    <property type="match status" value="1"/>
</dbReference>
<dbReference type="Pfam" id="PF00078">
    <property type="entry name" value="RVT_1"/>
    <property type="match status" value="1"/>
</dbReference>
<reference evidence="3" key="1">
    <citation type="submission" date="2018-05" db="EMBL/GenBank/DDBJ databases">
        <title>Draft genome of Mucuna pruriens seed.</title>
        <authorList>
            <person name="Nnadi N.E."/>
            <person name="Vos R."/>
            <person name="Hasami M.H."/>
            <person name="Devisetty U.K."/>
            <person name="Aguiy J.C."/>
        </authorList>
    </citation>
    <scope>NUCLEOTIDE SEQUENCE [LARGE SCALE GENOMIC DNA]</scope>
    <source>
        <strain evidence="3">JCA_2017</strain>
    </source>
</reference>
<keyword evidence="4" id="KW-1185">Reference proteome</keyword>
<feature type="non-terminal residue" evidence="3">
    <location>
        <position position="1"/>
    </location>
</feature>
<sequence length="207" mass="23511">MKEGDEWKTTFKTKLGLCEWMVMPFGLTNVPSAFMRLMNHVLRSLISKCMVIYFNDILVYSSCIGDYILHTRMLVCESCALFVHLRLFFWGYVVGSKGVKVAAENTLASPLNEIIKKDVGFKWDQSEGRAFQDLKERLTNAPILALPNFSKTFKQECNASNMELESFKYGIIICCPKSLWSTLIMKPLNILGVKISLVKDRTNGLSS</sequence>
<dbReference type="AlphaFoldDB" id="A0A371IEE6"/>
<name>A0A371IEE6_MUCPR</name>
<evidence type="ECO:0000259" key="2">
    <source>
        <dbReference type="Pfam" id="PF17919"/>
    </source>
</evidence>
<accession>A0A371IEE6</accession>
<dbReference type="InterPro" id="IPR043502">
    <property type="entry name" value="DNA/RNA_pol_sf"/>
</dbReference>
<protein>
    <submittedName>
        <fullName evidence="3">Tf2-6</fullName>
    </submittedName>
</protein>
<dbReference type="PANTHER" id="PTHR24559">
    <property type="entry name" value="TRANSPOSON TY3-I GAG-POL POLYPROTEIN"/>
    <property type="match status" value="1"/>
</dbReference>
<evidence type="ECO:0000313" key="4">
    <source>
        <dbReference type="Proteomes" id="UP000257109"/>
    </source>
</evidence>
<feature type="domain" description="Reverse transcriptase/retrotransposon-derived protein RNase H-like" evidence="2">
    <location>
        <begin position="123"/>
        <end position="162"/>
    </location>
</feature>
<dbReference type="STRING" id="157652.A0A371IEE6"/>